<dbReference type="Proteomes" id="UP000438429">
    <property type="component" value="Unassembled WGS sequence"/>
</dbReference>
<dbReference type="AlphaFoldDB" id="A0A6A4SRG0"/>
<protein>
    <submittedName>
        <fullName evidence="1">Uncharacterized protein</fullName>
    </submittedName>
</protein>
<comment type="caution">
    <text evidence="1">The sequence shown here is derived from an EMBL/GenBank/DDBJ whole genome shotgun (WGS) entry which is preliminary data.</text>
</comment>
<gene>
    <name evidence="1" type="ORF">F2P81_012903</name>
</gene>
<proteinExistence type="predicted"/>
<accession>A0A6A4SRG0</accession>
<sequence>MESIRSSCIAVWCPKCTTLDCKAVQQQILSIVEIPLPSSNIYSRDQRTGIVDIIVSIRTSRQTNIENDALCRETRR</sequence>
<name>A0A6A4SRG0_SCOMX</name>
<evidence type="ECO:0000313" key="1">
    <source>
        <dbReference type="EMBL" id="KAF0035145.1"/>
    </source>
</evidence>
<organism evidence="1 2">
    <name type="scientific">Scophthalmus maximus</name>
    <name type="common">Turbot</name>
    <name type="synonym">Psetta maxima</name>
    <dbReference type="NCBI Taxonomy" id="52904"/>
    <lineage>
        <taxon>Eukaryota</taxon>
        <taxon>Metazoa</taxon>
        <taxon>Chordata</taxon>
        <taxon>Craniata</taxon>
        <taxon>Vertebrata</taxon>
        <taxon>Euteleostomi</taxon>
        <taxon>Actinopterygii</taxon>
        <taxon>Neopterygii</taxon>
        <taxon>Teleostei</taxon>
        <taxon>Neoteleostei</taxon>
        <taxon>Acanthomorphata</taxon>
        <taxon>Carangaria</taxon>
        <taxon>Pleuronectiformes</taxon>
        <taxon>Pleuronectoidei</taxon>
        <taxon>Scophthalmidae</taxon>
        <taxon>Scophthalmus</taxon>
    </lineage>
</organism>
<evidence type="ECO:0000313" key="2">
    <source>
        <dbReference type="Proteomes" id="UP000438429"/>
    </source>
</evidence>
<dbReference type="EMBL" id="VEVO01000011">
    <property type="protein sequence ID" value="KAF0035145.1"/>
    <property type="molecule type" value="Genomic_DNA"/>
</dbReference>
<reference evidence="1 2" key="1">
    <citation type="submission" date="2019-06" db="EMBL/GenBank/DDBJ databases">
        <title>Draft genomes of female and male turbot (Scophthalmus maximus).</title>
        <authorList>
            <person name="Xu H."/>
            <person name="Xu X.-W."/>
            <person name="Shao C."/>
            <person name="Chen S."/>
        </authorList>
    </citation>
    <scope>NUCLEOTIDE SEQUENCE [LARGE SCALE GENOMIC DNA]</scope>
    <source>
        <strain evidence="1">Ysfricsl-2016a</strain>
        <tissue evidence="1">Blood</tissue>
    </source>
</reference>